<evidence type="ECO:0000313" key="2">
    <source>
        <dbReference type="EMBL" id="SFT90090.1"/>
    </source>
</evidence>
<dbReference type="AlphaFoldDB" id="A0A1I7BSD9"/>
<gene>
    <name evidence="2" type="ORF">SAMN05192563_100568</name>
</gene>
<dbReference type="RefSeq" id="WP_093634143.1">
    <property type="nucleotide sequence ID" value="NZ_FPBH01000005.1"/>
</dbReference>
<evidence type="ECO:0000256" key="1">
    <source>
        <dbReference type="SAM" id="MobiDB-lite"/>
    </source>
</evidence>
<evidence type="ECO:0000313" key="3">
    <source>
        <dbReference type="Proteomes" id="UP000198844"/>
    </source>
</evidence>
<protein>
    <recommendedName>
        <fullName evidence="4">Lipoprotein</fullName>
    </recommendedName>
</protein>
<dbReference type="EMBL" id="FPBH01000005">
    <property type="protein sequence ID" value="SFT90090.1"/>
    <property type="molecule type" value="Genomic_DNA"/>
</dbReference>
<accession>A0A1I7BSD9</accession>
<proteinExistence type="predicted"/>
<sequence>MSTRQQHVIRSVSAGLLIAPVALFAGCGGGGGGSSTSSVSMVSIAGTAATGKALANATISINCARGSMSVTADASGNYHAAFSAAMPCMIAATSGGTTLHSAAFAGGTFNVTPETDLMLSYLAAQLGTNESGLIAGFATNTQFQQTLQNQTNVLTAQAAVVQNLQQKYSVTLSTANFLTTAFTVGQPGEDSDLEALLSLGAIDANGEPDAAAVSLIATTGAAHPIATSPNTGTNGTGGTGVGGTGSMGGMM</sequence>
<evidence type="ECO:0008006" key="4">
    <source>
        <dbReference type="Google" id="ProtNLM"/>
    </source>
</evidence>
<dbReference type="PROSITE" id="PS51257">
    <property type="entry name" value="PROKAR_LIPOPROTEIN"/>
    <property type="match status" value="1"/>
</dbReference>
<feature type="compositionally biased region" description="Gly residues" evidence="1">
    <location>
        <begin position="234"/>
        <end position="251"/>
    </location>
</feature>
<dbReference type="OrthoDB" id="9093933at2"/>
<organism evidence="2 3">
    <name type="scientific">Paraburkholderia aspalathi</name>
    <dbReference type="NCBI Taxonomy" id="1324617"/>
    <lineage>
        <taxon>Bacteria</taxon>
        <taxon>Pseudomonadati</taxon>
        <taxon>Pseudomonadota</taxon>
        <taxon>Betaproteobacteria</taxon>
        <taxon>Burkholderiales</taxon>
        <taxon>Burkholderiaceae</taxon>
        <taxon>Paraburkholderia</taxon>
    </lineage>
</organism>
<dbReference type="Proteomes" id="UP000198844">
    <property type="component" value="Unassembled WGS sequence"/>
</dbReference>
<reference evidence="2 3" key="1">
    <citation type="submission" date="2016-10" db="EMBL/GenBank/DDBJ databases">
        <authorList>
            <person name="de Groot N.N."/>
        </authorList>
    </citation>
    <scope>NUCLEOTIDE SEQUENCE [LARGE SCALE GENOMIC DNA]</scope>
    <source>
        <strain evidence="2 3">LMG 27731</strain>
    </source>
</reference>
<feature type="region of interest" description="Disordered" evidence="1">
    <location>
        <begin position="226"/>
        <end position="251"/>
    </location>
</feature>
<name>A0A1I7BSD9_9BURK</name>